<feature type="chain" id="PRO_5005190030" description="CobW/HypB/UreG nucleotide-binding domain-containing protein" evidence="2">
    <location>
        <begin position="23"/>
        <end position="187"/>
    </location>
</feature>
<dbReference type="EMBL" id="CDMZ01000916">
    <property type="protein sequence ID" value="CEM23935.1"/>
    <property type="molecule type" value="Genomic_DNA"/>
</dbReference>
<keyword evidence="2" id="KW-0732">Signal</keyword>
<evidence type="ECO:0000256" key="1">
    <source>
        <dbReference type="SAM" id="MobiDB-lite"/>
    </source>
</evidence>
<dbReference type="InterPro" id="IPR051927">
    <property type="entry name" value="Zn_Chap_cDPG_Synth"/>
</dbReference>
<dbReference type="PANTHER" id="PTHR43603">
    <property type="entry name" value="COBW DOMAIN-CONTAINING PROTEIN DDB_G0274527"/>
    <property type="match status" value="1"/>
</dbReference>
<protein>
    <recommendedName>
        <fullName evidence="3">CobW/HypB/UreG nucleotide-binding domain-containing protein</fullName>
    </recommendedName>
</protein>
<evidence type="ECO:0000259" key="3">
    <source>
        <dbReference type="Pfam" id="PF02492"/>
    </source>
</evidence>
<feature type="compositionally biased region" description="Basic and acidic residues" evidence="1">
    <location>
        <begin position="174"/>
        <end position="187"/>
    </location>
</feature>
<sequence length="187" mass="20033">MTRVLLSIVALCLDALLEGVHAFSPSKGARHSALGLRRRQVGLTSLDASIASQERPQEIPVTILSGFLGTGKTTMIKHILANREGRRVAIVVNDFAESNIDARMLEKEIGIEVKDALSEAREGAEKAVSPLLEISNGCMCCTAAAELGDALKELARSGDYDAIVVESSGQSADRQTRGREENESRVS</sequence>
<dbReference type="SUPFAM" id="SSF52540">
    <property type="entry name" value="P-loop containing nucleoside triphosphate hydrolases"/>
    <property type="match status" value="1"/>
</dbReference>
<dbReference type="InterPro" id="IPR027417">
    <property type="entry name" value="P-loop_NTPase"/>
</dbReference>
<dbReference type="PhylomeDB" id="A0A0G4G6G2"/>
<proteinExistence type="predicted"/>
<dbReference type="PANTHER" id="PTHR43603:SF1">
    <property type="entry name" value="ZINC-REGULATED GTPASE METALLOPROTEIN ACTIVATOR 1"/>
    <property type="match status" value="1"/>
</dbReference>
<reference evidence="4" key="1">
    <citation type="submission" date="2014-11" db="EMBL/GenBank/DDBJ databases">
        <authorList>
            <person name="Otto D Thomas"/>
            <person name="Naeem Raeece"/>
        </authorList>
    </citation>
    <scope>NUCLEOTIDE SEQUENCE</scope>
</reference>
<evidence type="ECO:0000256" key="2">
    <source>
        <dbReference type="SAM" id="SignalP"/>
    </source>
</evidence>
<feature type="region of interest" description="Disordered" evidence="1">
    <location>
        <begin position="165"/>
        <end position="187"/>
    </location>
</feature>
<dbReference type="Pfam" id="PF02492">
    <property type="entry name" value="cobW"/>
    <property type="match status" value="1"/>
</dbReference>
<gene>
    <name evidence="4" type="ORF">Cvel_20427</name>
</gene>
<dbReference type="AlphaFoldDB" id="A0A0G4G6G2"/>
<dbReference type="VEuPathDB" id="CryptoDB:Cvel_20427"/>
<dbReference type="InterPro" id="IPR003495">
    <property type="entry name" value="CobW/HypB/UreG_nucleotide-bd"/>
</dbReference>
<evidence type="ECO:0000313" key="4">
    <source>
        <dbReference type="EMBL" id="CEM23935.1"/>
    </source>
</evidence>
<dbReference type="Gene3D" id="3.40.50.300">
    <property type="entry name" value="P-loop containing nucleotide triphosphate hydrolases"/>
    <property type="match status" value="1"/>
</dbReference>
<feature type="signal peptide" evidence="2">
    <location>
        <begin position="1"/>
        <end position="22"/>
    </location>
</feature>
<organism evidence="4">
    <name type="scientific">Chromera velia CCMP2878</name>
    <dbReference type="NCBI Taxonomy" id="1169474"/>
    <lineage>
        <taxon>Eukaryota</taxon>
        <taxon>Sar</taxon>
        <taxon>Alveolata</taxon>
        <taxon>Colpodellida</taxon>
        <taxon>Chromeraceae</taxon>
        <taxon>Chromera</taxon>
    </lineage>
</organism>
<accession>A0A0G4G6G2</accession>
<name>A0A0G4G6G2_9ALVE</name>
<feature type="domain" description="CobW/HypB/UreG nucleotide-binding" evidence="3">
    <location>
        <begin position="60"/>
        <end position="171"/>
    </location>
</feature>